<keyword evidence="4 6" id="KW-0143">Chaperone</keyword>
<dbReference type="GO" id="GO:0034605">
    <property type="term" value="P:cellular response to heat"/>
    <property type="evidence" value="ECO:0007669"/>
    <property type="project" value="TreeGrafter"/>
</dbReference>
<dbReference type="InterPro" id="IPR041546">
    <property type="entry name" value="ClpA/ClpB_AAA_lid"/>
</dbReference>
<keyword evidence="10" id="KW-1185">Reference proteome</keyword>
<dbReference type="InterPro" id="IPR001270">
    <property type="entry name" value="ClpA/B"/>
</dbReference>
<dbReference type="SUPFAM" id="SSF52540">
    <property type="entry name" value="P-loop containing nucleoside triphosphate hydrolases"/>
    <property type="match status" value="2"/>
</dbReference>
<dbReference type="Pfam" id="PF00004">
    <property type="entry name" value="AAA"/>
    <property type="match status" value="1"/>
</dbReference>
<dbReference type="FunFam" id="3.40.50.300:FF:000010">
    <property type="entry name" value="Chaperone clpB 1, putative"/>
    <property type="match status" value="1"/>
</dbReference>
<sequence>MLCQNCRTRPAAVMLKKRMNGQEAILNFCNHCASAMGVGLGDAKGFGSLESLVEQMMGPRPRGRENLLTQLSEMAQQVLERSARMTLDSGYERMRIEHLLLSLLHSVPELRESLKHAGAPVDEFEARLDAVMPRREPRKAQGVTLSSGVKRVLQIARLQALQMGHSFIGPEHLLLGILMEAESYAAQFLSGVDVNELRKRLVASVGGPAAPLAGVGGRQGSGGLPPNLTRFTRDLSVLARAGELDPVIGREKEISRVIRILSRKTKNNPVLIGEPGVGKTAIAEGLAQRIVAGEVPEVLKDKRVLSLDLGSVLGGTKFRGEFEERFKGLMDEIRALKGQIILFIDEVHTVVGAGGAEGAVDASNLLKPALARGELQCLGATTLDEYRKNIEKDAALERRFQPVMVAEPTPEQAIEILRGLRDAYEAHHRVKILDTSLTASVELSDKYVNDRFLPDKAIDLLDEASAMVRLGARTAPDRLGEVEAMLAQKEKDKSAAVAGERYEEASRLKGELDTLRTELEGLRTQWQLKRGVTEPAVTPEDIATVVSEWTGIPARKLQQEEGQRLLEMEEALKQRVVGQEDALRAISEAVRRARAGLKDPNRPIGSFLFLGPTGVGKTETARALAEYLFNDEAAMIRLDMSEFQERHTASRLIGAPPGYVGYEDAGRLTEAVRRRPYSVLLFDEVEKAHPDVFNLLLQILDDGRLTDSRGRTVDFKNVVIIMTSNLGSEAMGAARAALGFQSSGDEERTVRERASEAVMNALRGHFRPEFINRIDEIIVFHPLNPEQLRRIVDTMLEATRRKLHGQNVGLELTDAARDSLAERGFEPRYGARPLRRVIQRELETELSRMMLRGELSEGQRIRVDFQDGHFVFKAEPGAPAEVEPKPPEAPVPPAT</sequence>
<dbReference type="Gene3D" id="1.10.8.60">
    <property type="match status" value="2"/>
</dbReference>
<dbReference type="PROSITE" id="PS51903">
    <property type="entry name" value="CLP_R"/>
    <property type="match status" value="1"/>
</dbReference>
<dbReference type="GO" id="GO:0005737">
    <property type="term" value="C:cytoplasm"/>
    <property type="evidence" value="ECO:0007669"/>
    <property type="project" value="TreeGrafter"/>
</dbReference>
<proteinExistence type="inferred from homology"/>
<dbReference type="SMART" id="SM01086">
    <property type="entry name" value="ClpB_D2-small"/>
    <property type="match status" value="1"/>
</dbReference>
<dbReference type="FunFam" id="3.40.50.300:FF:000025">
    <property type="entry name" value="ATP-dependent Clp protease subunit"/>
    <property type="match status" value="1"/>
</dbReference>
<evidence type="ECO:0000259" key="8">
    <source>
        <dbReference type="PROSITE" id="PS51903"/>
    </source>
</evidence>
<dbReference type="PROSITE" id="PS00870">
    <property type="entry name" value="CLPAB_1"/>
    <property type="match status" value="1"/>
</dbReference>
<dbReference type="GO" id="GO:0005524">
    <property type="term" value="F:ATP binding"/>
    <property type="evidence" value="ECO:0007669"/>
    <property type="project" value="UniProtKB-KW"/>
</dbReference>
<evidence type="ECO:0000313" key="10">
    <source>
        <dbReference type="Proteomes" id="UP000315369"/>
    </source>
</evidence>
<keyword evidence="9" id="KW-0378">Hydrolase</keyword>
<keyword evidence="2 6" id="KW-0547">Nucleotide-binding</keyword>
<dbReference type="InterPro" id="IPR018368">
    <property type="entry name" value="ClpA/B_CS1"/>
</dbReference>
<dbReference type="GO" id="GO:0008233">
    <property type="term" value="F:peptidase activity"/>
    <property type="evidence" value="ECO:0007669"/>
    <property type="project" value="UniProtKB-KW"/>
</dbReference>
<comment type="caution">
    <text evidence="9">The sequence shown here is derived from an EMBL/GenBank/DDBJ whole genome shotgun (WGS) entry which is preliminary data.</text>
</comment>
<organism evidence="9 10">
    <name type="scientific">Myxococcus llanfairpwllgwyngyllgogerychwyrndrobwllllantysiliogogogochensis</name>
    <dbReference type="NCBI Taxonomy" id="2590453"/>
    <lineage>
        <taxon>Bacteria</taxon>
        <taxon>Pseudomonadati</taxon>
        <taxon>Myxococcota</taxon>
        <taxon>Myxococcia</taxon>
        <taxon>Myxococcales</taxon>
        <taxon>Cystobacterineae</taxon>
        <taxon>Myxococcaceae</taxon>
        <taxon>Myxococcus</taxon>
    </lineage>
</organism>
<reference evidence="9 10" key="1">
    <citation type="submission" date="2019-06" db="EMBL/GenBank/DDBJ databases">
        <authorList>
            <person name="Livingstone P."/>
            <person name="Whitworth D."/>
        </authorList>
    </citation>
    <scope>NUCLEOTIDE SEQUENCE [LARGE SCALE GENOMIC DNA]</scope>
    <source>
        <strain evidence="9 10">AM401</strain>
    </source>
</reference>
<dbReference type="CDD" id="cd19499">
    <property type="entry name" value="RecA-like_ClpB_Hsp104-like"/>
    <property type="match status" value="1"/>
</dbReference>
<feature type="region of interest" description="Disordered" evidence="7">
    <location>
        <begin position="874"/>
        <end position="895"/>
    </location>
</feature>
<dbReference type="PROSITE" id="PS00871">
    <property type="entry name" value="CLPAB_2"/>
    <property type="match status" value="1"/>
</dbReference>
<evidence type="ECO:0000256" key="3">
    <source>
        <dbReference type="ARBA" id="ARBA00022840"/>
    </source>
</evidence>
<dbReference type="PANTHER" id="PTHR11638">
    <property type="entry name" value="ATP-DEPENDENT CLP PROTEASE"/>
    <property type="match status" value="1"/>
</dbReference>
<dbReference type="Gene3D" id="4.10.860.10">
    <property type="entry name" value="UVR domain"/>
    <property type="match status" value="1"/>
</dbReference>
<evidence type="ECO:0000256" key="2">
    <source>
        <dbReference type="ARBA" id="ARBA00022741"/>
    </source>
</evidence>
<evidence type="ECO:0000313" key="9">
    <source>
        <dbReference type="EMBL" id="TQF10730.1"/>
    </source>
</evidence>
<comment type="similarity">
    <text evidence="6">Belongs to the ClpA/ClpB family.</text>
</comment>
<dbReference type="SMART" id="SM00382">
    <property type="entry name" value="AAA"/>
    <property type="match status" value="2"/>
</dbReference>
<keyword evidence="9" id="KW-0645">Protease</keyword>
<dbReference type="Gene3D" id="3.40.50.300">
    <property type="entry name" value="P-loop containing nucleotide triphosphate hydrolases"/>
    <property type="match status" value="2"/>
</dbReference>
<dbReference type="InterPro" id="IPR050130">
    <property type="entry name" value="ClpA_ClpB"/>
</dbReference>
<dbReference type="Pfam" id="PF07724">
    <property type="entry name" value="AAA_2"/>
    <property type="match status" value="1"/>
</dbReference>
<evidence type="ECO:0000256" key="5">
    <source>
        <dbReference type="PROSITE-ProRule" id="PRU01251"/>
    </source>
</evidence>
<dbReference type="InterPro" id="IPR019489">
    <property type="entry name" value="Clp_ATPase_C"/>
</dbReference>
<dbReference type="GO" id="GO:0016887">
    <property type="term" value="F:ATP hydrolysis activity"/>
    <property type="evidence" value="ECO:0007669"/>
    <property type="project" value="InterPro"/>
</dbReference>
<dbReference type="InterPro" id="IPR003959">
    <property type="entry name" value="ATPase_AAA_core"/>
</dbReference>
<dbReference type="InterPro" id="IPR036628">
    <property type="entry name" value="Clp_N_dom_sf"/>
</dbReference>
<dbReference type="Proteomes" id="UP000315369">
    <property type="component" value="Unassembled WGS sequence"/>
</dbReference>
<dbReference type="OrthoDB" id="5477619at2"/>
<dbReference type="EMBL" id="VIFM01000233">
    <property type="protein sequence ID" value="TQF10730.1"/>
    <property type="molecule type" value="Genomic_DNA"/>
</dbReference>
<dbReference type="Gene3D" id="1.10.1780.10">
    <property type="entry name" value="Clp, N-terminal domain"/>
    <property type="match status" value="1"/>
</dbReference>
<keyword evidence="3 6" id="KW-0067">ATP-binding</keyword>
<dbReference type="RefSeq" id="WP_141647501.1">
    <property type="nucleotide sequence ID" value="NZ_VIFM01000233.1"/>
</dbReference>
<dbReference type="AlphaFoldDB" id="A0A540WP27"/>
<dbReference type="InterPro" id="IPR028299">
    <property type="entry name" value="ClpA/B_CS2"/>
</dbReference>
<dbReference type="PRINTS" id="PR00300">
    <property type="entry name" value="CLPPROTEASEA"/>
</dbReference>
<evidence type="ECO:0000256" key="7">
    <source>
        <dbReference type="SAM" id="MobiDB-lite"/>
    </source>
</evidence>
<dbReference type="CDD" id="cd00009">
    <property type="entry name" value="AAA"/>
    <property type="match status" value="1"/>
</dbReference>
<dbReference type="SUPFAM" id="SSF81923">
    <property type="entry name" value="Double Clp-N motif"/>
    <property type="match status" value="1"/>
</dbReference>
<dbReference type="InterPro" id="IPR003593">
    <property type="entry name" value="AAA+_ATPase"/>
</dbReference>
<dbReference type="Pfam" id="PF10431">
    <property type="entry name" value="ClpB_D2-small"/>
    <property type="match status" value="1"/>
</dbReference>
<accession>A0A540WP27</accession>
<evidence type="ECO:0000256" key="1">
    <source>
        <dbReference type="ARBA" id="ARBA00022737"/>
    </source>
</evidence>
<evidence type="ECO:0000256" key="6">
    <source>
        <dbReference type="RuleBase" id="RU004432"/>
    </source>
</evidence>
<feature type="domain" description="Clp R" evidence="8">
    <location>
        <begin position="68"/>
        <end position="214"/>
    </location>
</feature>
<gene>
    <name evidence="9" type="ORF">FJV41_37970</name>
</gene>
<dbReference type="PANTHER" id="PTHR11638:SF18">
    <property type="entry name" value="HEAT SHOCK PROTEIN 104"/>
    <property type="match status" value="1"/>
</dbReference>
<evidence type="ECO:0000256" key="4">
    <source>
        <dbReference type="ARBA" id="ARBA00023186"/>
    </source>
</evidence>
<dbReference type="Pfam" id="PF02861">
    <property type="entry name" value="Clp_N"/>
    <property type="match status" value="1"/>
</dbReference>
<dbReference type="InterPro" id="IPR004176">
    <property type="entry name" value="Clp_R_N"/>
</dbReference>
<name>A0A540WP27_9BACT</name>
<dbReference type="Pfam" id="PF17871">
    <property type="entry name" value="AAA_lid_9"/>
    <property type="match status" value="1"/>
</dbReference>
<protein>
    <submittedName>
        <fullName evidence="9">ATP-dependent Clp protease ATP-binding subunit</fullName>
    </submittedName>
</protein>
<keyword evidence="1 5" id="KW-0677">Repeat</keyword>
<dbReference type="InterPro" id="IPR027417">
    <property type="entry name" value="P-loop_NTPase"/>
</dbReference>
<dbReference type="GO" id="GO:0006508">
    <property type="term" value="P:proteolysis"/>
    <property type="evidence" value="ECO:0007669"/>
    <property type="project" value="UniProtKB-KW"/>
</dbReference>